<dbReference type="EMBL" id="CM042036">
    <property type="protein sequence ID" value="KAI3744839.1"/>
    <property type="molecule type" value="Genomic_DNA"/>
</dbReference>
<reference evidence="2" key="1">
    <citation type="journal article" date="2022" name="Mol. Ecol. Resour.">
        <title>The genomes of chicory, endive, great burdock and yacon provide insights into Asteraceae palaeo-polyploidization history and plant inulin production.</title>
        <authorList>
            <person name="Fan W."/>
            <person name="Wang S."/>
            <person name="Wang H."/>
            <person name="Wang A."/>
            <person name="Jiang F."/>
            <person name="Liu H."/>
            <person name="Zhao H."/>
            <person name="Xu D."/>
            <person name="Zhang Y."/>
        </authorList>
    </citation>
    <scope>NUCLEOTIDE SEQUENCE [LARGE SCALE GENOMIC DNA]</scope>
    <source>
        <strain evidence="2">cv. Yunnan</strain>
    </source>
</reference>
<organism evidence="1 2">
    <name type="scientific">Smallanthus sonchifolius</name>
    <dbReference type="NCBI Taxonomy" id="185202"/>
    <lineage>
        <taxon>Eukaryota</taxon>
        <taxon>Viridiplantae</taxon>
        <taxon>Streptophyta</taxon>
        <taxon>Embryophyta</taxon>
        <taxon>Tracheophyta</taxon>
        <taxon>Spermatophyta</taxon>
        <taxon>Magnoliopsida</taxon>
        <taxon>eudicotyledons</taxon>
        <taxon>Gunneridae</taxon>
        <taxon>Pentapetalae</taxon>
        <taxon>asterids</taxon>
        <taxon>campanulids</taxon>
        <taxon>Asterales</taxon>
        <taxon>Asteraceae</taxon>
        <taxon>Asteroideae</taxon>
        <taxon>Heliantheae alliance</taxon>
        <taxon>Millerieae</taxon>
        <taxon>Smallanthus</taxon>
    </lineage>
</organism>
<protein>
    <submittedName>
        <fullName evidence="1">Uncharacterized protein</fullName>
    </submittedName>
</protein>
<evidence type="ECO:0000313" key="1">
    <source>
        <dbReference type="EMBL" id="KAI3744839.1"/>
    </source>
</evidence>
<reference evidence="1 2" key="2">
    <citation type="journal article" date="2022" name="Mol. Ecol. Resour.">
        <title>The genomes of chicory, endive, great burdock and yacon provide insights into Asteraceae paleo-polyploidization history and plant inulin production.</title>
        <authorList>
            <person name="Fan W."/>
            <person name="Wang S."/>
            <person name="Wang H."/>
            <person name="Wang A."/>
            <person name="Jiang F."/>
            <person name="Liu H."/>
            <person name="Zhao H."/>
            <person name="Xu D."/>
            <person name="Zhang Y."/>
        </authorList>
    </citation>
    <scope>NUCLEOTIDE SEQUENCE [LARGE SCALE GENOMIC DNA]</scope>
    <source>
        <strain evidence="2">cv. Yunnan</strain>
        <tissue evidence="1">Leaves</tissue>
    </source>
</reference>
<gene>
    <name evidence="1" type="ORF">L1987_57932</name>
</gene>
<sequence>MDDVQITVTEGEAQVPPPGKSSALDPSSDEFYINFLQDHEVSCDTLHLSCENESVQVIRDEDTIKEEQRKVQDIMNTRWHLITKAEKFHLLDEFERLMDELANLRLAKDKAAPEPGTLTEEGDDEIEIEESSDDTMGDSPGKYSEPELESEDGCIKEGLPELDEQEEELEEEQVPSWESEFGDEFGGPSNS</sequence>
<name>A0ACB9DDY3_9ASTR</name>
<accession>A0ACB9DDY3</accession>
<proteinExistence type="predicted"/>
<keyword evidence="2" id="KW-1185">Reference proteome</keyword>
<dbReference type="Proteomes" id="UP001056120">
    <property type="component" value="Linkage Group LG19"/>
</dbReference>
<evidence type="ECO:0000313" key="2">
    <source>
        <dbReference type="Proteomes" id="UP001056120"/>
    </source>
</evidence>
<comment type="caution">
    <text evidence="1">The sequence shown here is derived from an EMBL/GenBank/DDBJ whole genome shotgun (WGS) entry which is preliminary data.</text>
</comment>